<sequence length="106" mass="12075">MNKVYAITCTGKTEKSFLDLRFGKCEFVVLFDVDKNQYSIEENKFIGESHSGIKLVDFLKERGVTTIITGEVGPMVSTRLEKEKLQLVLLAEERIKVEEIMDRISG</sequence>
<proteinExistence type="predicted"/>
<dbReference type="InterPro" id="IPR003731">
    <property type="entry name" value="Di-Nase_FeMo-co_biosynth"/>
</dbReference>
<protein>
    <submittedName>
        <fullName evidence="2">NifB/NifX family molybdenum-iron cluster-binding protein</fullName>
    </submittedName>
</protein>
<dbReference type="InterPro" id="IPR036105">
    <property type="entry name" value="DiNase_FeMo-co_biosyn_sf"/>
</dbReference>
<evidence type="ECO:0000313" key="2">
    <source>
        <dbReference type="EMBL" id="MCY1721472.1"/>
    </source>
</evidence>
<dbReference type="Gene3D" id="3.30.420.130">
    <property type="entry name" value="Dinitrogenase iron-molybdenum cofactor biosynthesis domain"/>
    <property type="match status" value="1"/>
</dbReference>
<dbReference type="PANTHER" id="PTHR42983">
    <property type="entry name" value="DINITROGENASE IRON-MOLYBDENUM COFACTOR PROTEIN-RELATED"/>
    <property type="match status" value="1"/>
</dbReference>
<dbReference type="SUPFAM" id="SSF53146">
    <property type="entry name" value="Nitrogenase accessory factor-like"/>
    <property type="match status" value="1"/>
</dbReference>
<dbReference type="PANTHER" id="PTHR42983:SF1">
    <property type="entry name" value="IRON-MOLYBDENUM PROTEIN"/>
    <property type="match status" value="1"/>
</dbReference>
<evidence type="ECO:0000259" key="1">
    <source>
        <dbReference type="Pfam" id="PF02579"/>
    </source>
</evidence>
<dbReference type="EMBL" id="JAPOHD010000027">
    <property type="protein sequence ID" value="MCY1721472.1"/>
    <property type="molecule type" value="Genomic_DNA"/>
</dbReference>
<keyword evidence="3" id="KW-1185">Reference proteome</keyword>
<evidence type="ECO:0000313" key="3">
    <source>
        <dbReference type="Proteomes" id="UP001145087"/>
    </source>
</evidence>
<accession>A0A9X3F812</accession>
<organism evidence="2 3">
    <name type="scientific">Draconibacterium aestuarii</name>
    <dbReference type="NCBI Taxonomy" id="2998507"/>
    <lineage>
        <taxon>Bacteria</taxon>
        <taxon>Pseudomonadati</taxon>
        <taxon>Bacteroidota</taxon>
        <taxon>Bacteroidia</taxon>
        <taxon>Marinilabiliales</taxon>
        <taxon>Prolixibacteraceae</taxon>
        <taxon>Draconibacterium</taxon>
    </lineage>
</organism>
<dbReference type="Proteomes" id="UP001145087">
    <property type="component" value="Unassembled WGS sequence"/>
</dbReference>
<dbReference type="AlphaFoldDB" id="A0A9X3F812"/>
<dbReference type="Pfam" id="PF02579">
    <property type="entry name" value="Nitro_FeMo-Co"/>
    <property type="match status" value="1"/>
</dbReference>
<gene>
    <name evidence="2" type="ORF">OU798_14040</name>
</gene>
<dbReference type="RefSeq" id="WP_343333801.1">
    <property type="nucleotide sequence ID" value="NZ_JAPOHD010000027.1"/>
</dbReference>
<name>A0A9X3F812_9BACT</name>
<reference evidence="2" key="1">
    <citation type="submission" date="2022-11" db="EMBL/GenBank/DDBJ databases">
        <title>Marilongibacter aestuarii gen. nov., sp. nov., isolated from tidal flat sediment.</title>
        <authorList>
            <person name="Jiayan W."/>
        </authorList>
    </citation>
    <scope>NUCLEOTIDE SEQUENCE</scope>
    <source>
        <strain evidence="2">Z1-6</strain>
    </source>
</reference>
<feature type="domain" description="Dinitrogenase iron-molybdenum cofactor biosynthesis" evidence="1">
    <location>
        <begin position="16"/>
        <end position="103"/>
    </location>
</feature>
<comment type="caution">
    <text evidence="2">The sequence shown here is derived from an EMBL/GenBank/DDBJ whole genome shotgun (WGS) entry which is preliminary data.</text>
</comment>